<evidence type="ECO:0000313" key="3">
    <source>
        <dbReference type="Proteomes" id="UP000217838"/>
    </source>
</evidence>
<dbReference type="InterPro" id="IPR004101">
    <property type="entry name" value="Mur_ligase_C"/>
</dbReference>
<proteinExistence type="predicted"/>
<reference evidence="3" key="1">
    <citation type="submission" date="2017-08" db="EMBL/GenBank/DDBJ databases">
        <title>A dynamic microbial community with high functional redundancy inhabits the cold, oxic subseafloor aquifer.</title>
        <authorList>
            <person name="Tully B.J."/>
            <person name="Wheat C.G."/>
            <person name="Glazer B.T."/>
            <person name="Huber J.A."/>
        </authorList>
    </citation>
    <scope>NUCLEOTIDE SEQUENCE [LARGE SCALE GENOMIC DNA]</scope>
</reference>
<evidence type="ECO:0000313" key="2">
    <source>
        <dbReference type="EMBL" id="PCI92415.1"/>
    </source>
</evidence>
<organism evidence="2 3">
    <name type="scientific">Aerophobetes bacterium</name>
    <dbReference type="NCBI Taxonomy" id="2030807"/>
    <lineage>
        <taxon>Bacteria</taxon>
        <taxon>Candidatus Aerophobota</taxon>
    </lineage>
</organism>
<sequence>MDIAAVALKELSRFFPITDSHICHAVRNRPPARFEVIPSFLGKRNGFEEFPEFVVLDAAHNVDGLRRLIEAVKLKLPSKNLRFMVALADHKDNKKYLDYLKDFAEHIYLPESEHFKLLSSSKVAGDLSDMGFSEYSFGEDVEETFNTAIKKTATHDQILIVCGSFYLMGGAREHLGLEEKGDEILTKKALAILNKAFL</sequence>
<name>A0A2A4YDK5_UNCAE</name>
<dbReference type="EMBL" id="NVUU01000105">
    <property type="protein sequence ID" value="PCI92415.1"/>
    <property type="molecule type" value="Genomic_DNA"/>
</dbReference>
<feature type="domain" description="Mur ligase C-terminal" evidence="1">
    <location>
        <begin position="54"/>
        <end position="165"/>
    </location>
</feature>
<comment type="caution">
    <text evidence="2">The sequence shown here is derived from an EMBL/GenBank/DDBJ whole genome shotgun (WGS) entry which is preliminary data.</text>
</comment>
<dbReference type="Proteomes" id="UP000217838">
    <property type="component" value="Unassembled WGS sequence"/>
</dbReference>
<dbReference type="Pfam" id="PF02875">
    <property type="entry name" value="Mur_ligase_C"/>
    <property type="match status" value="1"/>
</dbReference>
<evidence type="ECO:0000259" key="1">
    <source>
        <dbReference type="Pfam" id="PF02875"/>
    </source>
</evidence>
<accession>A0A2A4YDK5</accession>
<protein>
    <recommendedName>
        <fullName evidence="1">Mur ligase C-terminal domain-containing protein</fullName>
    </recommendedName>
</protein>
<dbReference type="InterPro" id="IPR036615">
    <property type="entry name" value="Mur_ligase_C_dom_sf"/>
</dbReference>
<dbReference type="Gene3D" id="3.90.190.20">
    <property type="entry name" value="Mur ligase, C-terminal domain"/>
    <property type="match status" value="1"/>
</dbReference>
<gene>
    <name evidence="2" type="ORF">COB11_07450</name>
</gene>
<dbReference type="AlphaFoldDB" id="A0A2A4YDK5"/>
<dbReference type="SUPFAM" id="SSF53244">
    <property type="entry name" value="MurD-like peptide ligases, peptide-binding domain"/>
    <property type="match status" value="1"/>
</dbReference>
<dbReference type="GO" id="GO:0016881">
    <property type="term" value="F:acid-amino acid ligase activity"/>
    <property type="evidence" value="ECO:0007669"/>
    <property type="project" value="InterPro"/>
</dbReference>